<dbReference type="SMART" id="SM00065">
    <property type="entry name" value="GAF"/>
    <property type="match status" value="1"/>
</dbReference>
<dbReference type="PANTHER" id="PTHR43047">
    <property type="entry name" value="TWO-COMPONENT HISTIDINE PROTEIN KINASE"/>
    <property type="match status" value="1"/>
</dbReference>
<dbReference type="InterPro" id="IPR003594">
    <property type="entry name" value="HATPase_dom"/>
</dbReference>
<evidence type="ECO:0000256" key="1">
    <source>
        <dbReference type="ARBA" id="ARBA00000085"/>
    </source>
</evidence>
<dbReference type="FunFam" id="3.30.565.10:FF:000010">
    <property type="entry name" value="Sensor histidine kinase RcsC"/>
    <property type="match status" value="1"/>
</dbReference>
<dbReference type="InterPro" id="IPR036097">
    <property type="entry name" value="HisK_dim/P_sf"/>
</dbReference>
<protein>
    <recommendedName>
        <fullName evidence="9">Virulence sensor protein BvgS</fullName>
        <ecNumber evidence="3">2.7.13.3</ecNumber>
    </recommendedName>
</protein>
<dbReference type="PROSITE" id="PS50885">
    <property type="entry name" value="HAMP"/>
    <property type="match status" value="1"/>
</dbReference>
<sequence>MFRSITARMMLLTITAVIGLLAITMVGRYEMEEIYDDANNGNINAIPSLILLADLNQYFLRLEQQTLRRIHASDNQEISQTESKIGEYRQQVQATILKYETDGCLGTDCIADNKDRSYLLQEKDLWVRYTTQLDLLLEELRKRTDSEDKIQSAQAKLNQISSQMLTEVAAHRQYNVEIAASRSGQAVATKNQALYIVLGLCGTLLLIIGSIGFQTARSIIRQLGGEPDTASHITSRLAAGDVSSDIPLRPGDTTSLMARIRFMSNTMARLATRAESIGRGNLTDEVELASDQDRLGKAINEMIRMLRAGKLENDRRNWLKDGYSKISAALTGDLNTEQLADTAISLLSRYLDAGRGVFYIYSGTSGQLELIGSYMHIERAHIGARFALGEGAVGQVGRERKPIILAVGHHNQIDPVITGTTAVPPQFTYTYPLLHEKELIGVIELASVVAFDDLKLEFLSNAASMLASLLYVADQRARVKNLLSASEAAERELRIQSEQLREINAQMETQQQQLQQQAEELQQSNTQMEEQQQQLQQQAEELRQSNAQMEEQRQQLLIQNEQLQDAQQEQEAKAAQLAQANQYKSEFLSNMSHELRTPLNSIILLSKMMCNDGAAKLGNDAFEWAKVIHRSGQELLRLINDVLDLSKVEAGKMDLHLDAIASQTVSIEMQGMFEHLAKDKGLNFSVIDDLRGTFVSDWDKLSQILRNLIANAIKFTRLGGVTLTIGHDPDAELPIYLSVRDTGIGIPEEKRALVFEAFQQADGSTSREFGGTGLGLTISLRFAQMLGGTITLSSEPGKGSEFTLHLPHDIAQHAPTPSTMAAPPPTTEAVCDDRHTLNPDDATILLIDDDVTFGRSLLAMNNRLGYKTLVANTGQEGIDLARKHQPQGILLDLELPDMDGRQVLHELKRDRLLSQIPVHIVSARDRDEALLKQGAIGYLQKPVDDDGLTMAERALLKAIDHESRQCILIIDPDQTHAQSLAQLLGTRHATLAVVPDSDWQALKQQYDSRLAIISLHQDVDQALSIAAKLRVANPSIGLVFFADQPTDDEQTQQLQRYSDCIIVKTDQSEQRLQENVERFLRGVSQERIALQTPSVDVGNEQLLSGCKILLVDDDPRNLFVMTAALERYGAELVTALNGKRALDVLGQQAVDVVLMDIMMPEMDGNEAIRSIRANPALNGLPVIAITAKAAPIDQAEVMQAGADDYMAKPVDYDMLLAKISRWRTGRQG</sequence>
<evidence type="ECO:0000313" key="17">
    <source>
        <dbReference type="Proteomes" id="UP000575898"/>
    </source>
</evidence>
<dbReference type="InterPro" id="IPR003661">
    <property type="entry name" value="HisK_dim/P_dom"/>
</dbReference>
<dbReference type="InterPro" id="IPR005467">
    <property type="entry name" value="His_kinase_dom"/>
</dbReference>
<comment type="subcellular location">
    <subcellularLocation>
        <location evidence="2">Membrane</location>
    </subcellularLocation>
</comment>
<dbReference type="SMART" id="SM00387">
    <property type="entry name" value="HATPase_c"/>
    <property type="match status" value="1"/>
</dbReference>
<evidence type="ECO:0000256" key="3">
    <source>
        <dbReference type="ARBA" id="ARBA00012438"/>
    </source>
</evidence>
<dbReference type="PROSITE" id="PS50110">
    <property type="entry name" value="RESPONSE_REGULATORY"/>
    <property type="match status" value="2"/>
</dbReference>
<evidence type="ECO:0000256" key="11">
    <source>
        <dbReference type="SAM" id="MobiDB-lite"/>
    </source>
</evidence>
<feature type="compositionally biased region" description="Low complexity" evidence="11">
    <location>
        <begin position="514"/>
        <end position="539"/>
    </location>
</feature>
<dbReference type="Pfam" id="PF01590">
    <property type="entry name" value="GAF"/>
    <property type="match status" value="1"/>
</dbReference>
<evidence type="ECO:0000256" key="6">
    <source>
        <dbReference type="ARBA" id="ARBA00022777"/>
    </source>
</evidence>
<dbReference type="Gene3D" id="3.30.450.40">
    <property type="match status" value="1"/>
</dbReference>
<dbReference type="EMBL" id="JACHHY010000007">
    <property type="protein sequence ID" value="MBB5018218.1"/>
    <property type="molecule type" value="Genomic_DNA"/>
</dbReference>
<dbReference type="InterPro" id="IPR001789">
    <property type="entry name" value="Sig_transdc_resp-reg_receiver"/>
</dbReference>
<keyword evidence="12" id="KW-1133">Transmembrane helix</keyword>
<comment type="caution">
    <text evidence="16">The sequence shown here is derived from an EMBL/GenBank/DDBJ whole genome shotgun (WGS) entry which is preliminary data.</text>
</comment>
<keyword evidence="12" id="KW-0472">Membrane</keyword>
<dbReference type="Pfam" id="PF00512">
    <property type="entry name" value="HisKA"/>
    <property type="match status" value="1"/>
</dbReference>
<dbReference type="PANTHER" id="PTHR43047:SF64">
    <property type="entry name" value="HISTIDINE KINASE CONTAINING CHEY-HOMOLOGOUS RECEIVER DOMAIN AND PAS DOMAIN-RELATED"/>
    <property type="match status" value="1"/>
</dbReference>
<dbReference type="Proteomes" id="UP000575898">
    <property type="component" value="Unassembled WGS sequence"/>
</dbReference>
<organism evidence="16 17">
    <name type="scientific">Chitinivorax tropicus</name>
    <dbReference type="NCBI Taxonomy" id="714531"/>
    <lineage>
        <taxon>Bacteria</taxon>
        <taxon>Pseudomonadati</taxon>
        <taxon>Pseudomonadota</taxon>
        <taxon>Betaproteobacteria</taxon>
        <taxon>Chitinivorax</taxon>
    </lineage>
</organism>
<gene>
    <name evidence="16" type="ORF">HNQ59_001503</name>
</gene>
<keyword evidence="12" id="KW-0812">Transmembrane</keyword>
<name>A0A840MHU2_9PROT</name>
<dbReference type="CDD" id="cd00082">
    <property type="entry name" value="HisKA"/>
    <property type="match status" value="1"/>
</dbReference>
<feature type="modified residue" description="4-aspartylphosphate" evidence="10">
    <location>
        <position position="892"/>
    </location>
</feature>
<evidence type="ECO:0000256" key="7">
    <source>
        <dbReference type="ARBA" id="ARBA00023012"/>
    </source>
</evidence>
<dbReference type="EC" id="2.7.13.3" evidence="3"/>
<proteinExistence type="predicted"/>
<keyword evidence="5" id="KW-0808">Transferase</keyword>
<dbReference type="PROSITE" id="PS50109">
    <property type="entry name" value="HIS_KIN"/>
    <property type="match status" value="1"/>
</dbReference>
<dbReference type="InterPro" id="IPR003018">
    <property type="entry name" value="GAF"/>
</dbReference>
<evidence type="ECO:0000259" key="13">
    <source>
        <dbReference type="PROSITE" id="PS50109"/>
    </source>
</evidence>
<evidence type="ECO:0000256" key="4">
    <source>
        <dbReference type="ARBA" id="ARBA00022553"/>
    </source>
</evidence>
<dbReference type="SUPFAM" id="SSF52172">
    <property type="entry name" value="CheY-like"/>
    <property type="match status" value="2"/>
</dbReference>
<evidence type="ECO:0000256" key="9">
    <source>
        <dbReference type="ARBA" id="ARBA00070152"/>
    </source>
</evidence>
<keyword evidence="17" id="KW-1185">Reference proteome</keyword>
<keyword evidence="6" id="KW-0418">Kinase</keyword>
<evidence type="ECO:0000313" key="16">
    <source>
        <dbReference type="EMBL" id="MBB5018218.1"/>
    </source>
</evidence>
<evidence type="ECO:0000256" key="5">
    <source>
        <dbReference type="ARBA" id="ARBA00022679"/>
    </source>
</evidence>
<dbReference type="GO" id="GO:0016020">
    <property type="term" value="C:membrane"/>
    <property type="evidence" value="ECO:0007669"/>
    <property type="project" value="UniProtKB-SubCell"/>
</dbReference>
<dbReference type="SUPFAM" id="SSF55874">
    <property type="entry name" value="ATPase domain of HSP90 chaperone/DNA topoisomerase II/histidine kinase"/>
    <property type="match status" value="1"/>
</dbReference>
<dbReference type="Gene3D" id="3.40.50.2300">
    <property type="match status" value="2"/>
</dbReference>
<dbReference type="CDD" id="cd16922">
    <property type="entry name" value="HATPase_EvgS-ArcB-TorS-like"/>
    <property type="match status" value="1"/>
</dbReference>
<feature type="domain" description="HAMP" evidence="15">
    <location>
        <begin position="261"/>
        <end position="311"/>
    </location>
</feature>
<feature type="domain" description="Histidine kinase" evidence="13">
    <location>
        <begin position="590"/>
        <end position="810"/>
    </location>
</feature>
<feature type="modified residue" description="4-aspartylphosphate" evidence="10">
    <location>
        <position position="1156"/>
    </location>
</feature>
<feature type="domain" description="Response regulatory" evidence="14">
    <location>
        <begin position="1107"/>
        <end position="1223"/>
    </location>
</feature>
<dbReference type="SUPFAM" id="SSF47384">
    <property type="entry name" value="Homodimeric domain of signal transducing histidine kinase"/>
    <property type="match status" value="1"/>
</dbReference>
<dbReference type="InterPro" id="IPR011006">
    <property type="entry name" value="CheY-like_superfamily"/>
</dbReference>
<evidence type="ECO:0000259" key="15">
    <source>
        <dbReference type="PROSITE" id="PS50885"/>
    </source>
</evidence>
<evidence type="ECO:0000256" key="10">
    <source>
        <dbReference type="PROSITE-ProRule" id="PRU00169"/>
    </source>
</evidence>
<evidence type="ECO:0000259" key="14">
    <source>
        <dbReference type="PROSITE" id="PS50110"/>
    </source>
</evidence>
<dbReference type="SUPFAM" id="SSF55781">
    <property type="entry name" value="GAF domain-like"/>
    <property type="match status" value="1"/>
</dbReference>
<comment type="function">
    <text evidence="8">Member of the two-component regulatory system BvgS/BvgA. Phosphorylates BvgA via a four-step phosphorelay in response to environmental signals.</text>
</comment>
<dbReference type="InterPro" id="IPR003660">
    <property type="entry name" value="HAMP_dom"/>
</dbReference>
<dbReference type="Pfam" id="PF02518">
    <property type="entry name" value="HATPase_c"/>
    <property type="match status" value="1"/>
</dbReference>
<dbReference type="InterPro" id="IPR036890">
    <property type="entry name" value="HATPase_C_sf"/>
</dbReference>
<dbReference type="CDD" id="cd17546">
    <property type="entry name" value="REC_hyHK_CKI1_RcsC-like"/>
    <property type="match status" value="1"/>
</dbReference>
<feature type="transmembrane region" description="Helical" evidence="12">
    <location>
        <begin position="193"/>
        <end position="213"/>
    </location>
</feature>
<evidence type="ECO:0000256" key="8">
    <source>
        <dbReference type="ARBA" id="ARBA00058004"/>
    </source>
</evidence>
<dbReference type="Pfam" id="PF00072">
    <property type="entry name" value="Response_reg"/>
    <property type="match status" value="2"/>
</dbReference>
<dbReference type="AlphaFoldDB" id="A0A840MHU2"/>
<dbReference type="GO" id="GO:0000155">
    <property type="term" value="F:phosphorelay sensor kinase activity"/>
    <property type="evidence" value="ECO:0007669"/>
    <property type="project" value="InterPro"/>
</dbReference>
<dbReference type="RefSeq" id="WP_184037129.1">
    <property type="nucleotide sequence ID" value="NZ_JACHHY010000007.1"/>
</dbReference>
<reference evidence="16 17" key="1">
    <citation type="submission" date="2020-08" db="EMBL/GenBank/DDBJ databases">
        <title>Genomic Encyclopedia of Type Strains, Phase IV (KMG-IV): sequencing the most valuable type-strain genomes for metagenomic binning, comparative biology and taxonomic classification.</title>
        <authorList>
            <person name="Goeker M."/>
        </authorList>
    </citation>
    <scope>NUCLEOTIDE SEQUENCE [LARGE SCALE GENOMIC DNA]</scope>
    <source>
        <strain evidence="16 17">DSM 27165</strain>
    </source>
</reference>
<keyword evidence="7" id="KW-0902">Two-component regulatory system</keyword>
<dbReference type="SMART" id="SM00388">
    <property type="entry name" value="HisKA"/>
    <property type="match status" value="1"/>
</dbReference>
<dbReference type="Gene3D" id="3.30.565.10">
    <property type="entry name" value="Histidine kinase-like ATPase, C-terminal domain"/>
    <property type="match status" value="1"/>
</dbReference>
<evidence type="ECO:0000256" key="2">
    <source>
        <dbReference type="ARBA" id="ARBA00004370"/>
    </source>
</evidence>
<keyword evidence="4 10" id="KW-0597">Phosphoprotein</keyword>
<dbReference type="Gene3D" id="1.10.287.130">
    <property type="match status" value="1"/>
</dbReference>
<dbReference type="InterPro" id="IPR029016">
    <property type="entry name" value="GAF-like_dom_sf"/>
</dbReference>
<accession>A0A840MHU2</accession>
<dbReference type="InterPro" id="IPR004358">
    <property type="entry name" value="Sig_transdc_His_kin-like_C"/>
</dbReference>
<dbReference type="SMART" id="SM00448">
    <property type="entry name" value="REC"/>
    <property type="match status" value="2"/>
</dbReference>
<comment type="catalytic activity">
    <reaction evidence="1">
        <text>ATP + protein L-histidine = ADP + protein N-phospho-L-histidine.</text>
        <dbReference type="EC" id="2.7.13.3"/>
    </reaction>
</comment>
<feature type="domain" description="Response regulatory" evidence="14">
    <location>
        <begin position="843"/>
        <end position="956"/>
    </location>
</feature>
<feature type="region of interest" description="Disordered" evidence="11">
    <location>
        <begin position="514"/>
        <end position="546"/>
    </location>
</feature>
<dbReference type="PRINTS" id="PR00344">
    <property type="entry name" value="BCTRLSENSOR"/>
</dbReference>
<evidence type="ECO:0000256" key="12">
    <source>
        <dbReference type="SAM" id="Phobius"/>
    </source>
</evidence>